<gene>
    <name evidence="1" type="ORF">WKI58_20085</name>
</gene>
<keyword evidence="2" id="KW-1185">Reference proteome</keyword>
<evidence type="ECO:0000313" key="2">
    <source>
        <dbReference type="Proteomes" id="UP001375539"/>
    </source>
</evidence>
<dbReference type="EMBL" id="JBBKAI010000002">
    <property type="protein sequence ID" value="MEJ8658788.1"/>
    <property type="molecule type" value="Genomic_DNA"/>
</dbReference>
<protein>
    <submittedName>
        <fullName evidence="1">Uncharacterized protein</fullName>
    </submittedName>
</protein>
<reference evidence="1" key="1">
    <citation type="submission" date="2024-03" db="EMBL/GenBank/DDBJ databases">
        <title>Novel Streptomyces species of biotechnological and ecological value are a feature of Machair soil.</title>
        <authorList>
            <person name="Prole J.R."/>
            <person name="Goodfellow M."/>
            <person name="Allenby N."/>
            <person name="Ward A.C."/>
        </authorList>
    </citation>
    <scope>NUCLEOTIDE SEQUENCE</scope>
    <source>
        <strain evidence="1">MS1.AVA.4</strain>
    </source>
</reference>
<evidence type="ECO:0000313" key="1">
    <source>
        <dbReference type="EMBL" id="MEJ8658788.1"/>
    </source>
</evidence>
<accession>A0ACC6QKN6</accession>
<proteinExistence type="predicted"/>
<dbReference type="Proteomes" id="UP001375539">
    <property type="component" value="Unassembled WGS sequence"/>
</dbReference>
<sequence length="87" mass="8968">MQDAGPALLGTAVVVAILIIRTAVREMREPGSARREWSVLRQRRVLAAGAGTALVLSAVGWAYSGPAVVPWAVLAGLLAARICSSGS</sequence>
<comment type="caution">
    <text evidence="1">The sequence shown here is derived from an EMBL/GenBank/DDBJ whole genome shotgun (WGS) entry which is preliminary data.</text>
</comment>
<organism evidence="1 2">
    <name type="scientific">Streptomyces pratisoli</name>
    <dbReference type="NCBI Taxonomy" id="3139917"/>
    <lineage>
        <taxon>Bacteria</taxon>
        <taxon>Bacillati</taxon>
        <taxon>Actinomycetota</taxon>
        <taxon>Actinomycetes</taxon>
        <taxon>Kitasatosporales</taxon>
        <taxon>Streptomycetaceae</taxon>
        <taxon>Streptomyces</taxon>
    </lineage>
</organism>
<name>A0ACC6QKN6_9ACTN</name>